<sequence length="156" mass="18320">MKTLIAYFSWSNNTKRLVEEVNKEFNFDVVRIERKTPYSKDYNECAYVEAKDEVSEHIHPEIKKLDIDFGGNDSILLFAPIWWYTVPMPVLTFIEELKSYKGKVVLFANSYTNDPQYMVNSKKDILEVNHDLNLVDGLFNKSVKEHINFIGKMEDK</sequence>
<reference evidence="2" key="1">
    <citation type="submission" date="2020-10" db="EMBL/GenBank/DDBJ databases">
        <authorList>
            <person name="Gilroy R."/>
        </authorList>
    </citation>
    <scope>NUCLEOTIDE SEQUENCE</scope>
    <source>
        <strain evidence="2">11159</strain>
    </source>
</reference>
<proteinExistence type="predicted"/>
<dbReference type="Pfam" id="PF12682">
    <property type="entry name" value="Flavodoxin_4"/>
    <property type="match status" value="1"/>
</dbReference>
<dbReference type="SUPFAM" id="SSF52218">
    <property type="entry name" value="Flavoproteins"/>
    <property type="match status" value="1"/>
</dbReference>
<evidence type="ECO:0000313" key="3">
    <source>
        <dbReference type="Proteomes" id="UP000823613"/>
    </source>
</evidence>
<dbReference type="Proteomes" id="UP000823613">
    <property type="component" value="Unassembled WGS sequence"/>
</dbReference>
<accession>A0A9D9GXH1</accession>
<dbReference type="EMBL" id="JADIMY010000066">
    <property type="protein sequence ID" value="MBO8427538.1"/>
    <property type="molecule type" value="Genomic_DNA"/>
</dbReference>
<dbReference type="InterPro" id="IPR029039">
    <property type="entry name" value="Flavoprotein-like_sf"/>
</dbReference>
<feature type="domain" description="Flavodoxin-like" evidence="1">
    <location>
        <begin position="2"/>
        <end position="143"/>
    </location>
</feature>
<dbReference type="InterPro" id="IPR008254">
    <property type="entry name" value="Flavodoxin/NO_synth"/>
</dbReference>
<organism evidence="2 3">
    <name type="scientific">Candidatus Onthovivens merdipullorum</name>
    <dbReference type="NCBI Taxonomy" id="2840889"/>
    <lineage>
        <taxon>Bacteria</taxon>
        <taxon>Bacillati</taxon>
        <taxon>Bacillota</taxon>
        <taxon>Bacilli</taxon>
        <taxon>Bacillales</taxon>
        <taxon>Candidatus Onthovivens</taxon>
    </lineage>
</organism>
<dbReference type="Gene3D" id="3.40.50.360">
    <property type="match status" value="1"/>
</dbReference>
<evidence type="ECO:0000259" key="1">
    <source>
        <dbReference type="Pfam" id="PF12682"/>
    </source>
</evidence>
<gene>
    <name evidence="2" type="ORF">IAC58_03170</name>
</gene>
<dbReference type="GO" id="GO:0010181">
    <property type="term" value="F:FMN binding"/>
    <property type="evidence" value="ECO:0007669"/>
    <property type="project" value="InterPro"/>
</dbReference>
<evidence type="ECO:0000313" key="2">
    <source>
        <dbReference type="EMBL" id="MBO8427538.1"/>
    </source>
</evidence>
<name>A0A9D9GXH1_9BACL</name>
<comment type="caution">
    <text evidence="2">The sequence shown here is derived from an EMBL/GenBank/DDBJ whole genome shotgun (WGS) entry which is preliminary data.</text>
</comment>
<dbReference type="PANTHER" id="PTHR39201">
    <property type="entry name" value="EXPORTED PROTEIN-RELATED"/>
    <property type="match status" value="1"/>
</dbReference>
<dbReference type="AlphaFoldDB" id="A0A9D9GXH1"/>
<dbReference type="GO" id="GO:0016651">
    <property type="term" value="F:oxidoreductase activity, acting on NAD(P)H"/>
    <property type="evidence" value="ECO:0007669"/>
    <property type="project" value="UniProtKB-ARBA"/>
</dbReference>
<protein>
    <recommendedName>
        <fullName evidence="1">Flavodoxin-like domain-containing protein</fullName>
    </recommendedName>
</protein>
<reference evidence="2" key="2">
    <citation type="journal article" date="2021" name="PeerJ">
        <title>Extensive microbial diversity within the chicken gut microbiome revealed by metagenomics and culture.</title>
        <authorList>
            <person name="Gilroy R."/>
            <person name="Ravi A."/>
            <person name="Getino M."/>
            <person name="Pursley I."/>
            <person name="Horton D.L."/>
            <person name="Alikhan N.F."/>
            <person name="Baker D."/>
            <person name="Gharbi K."/>
            <person name="Hall N."/>
            <person name="Watson M."/>
            <person name="Adriaenssens E.M."/>
            <person name="Foster-Nyarko E."/>
            <person name="Jarju S."/>
            <person name="Secka A."/>
            <person name="Antonio M."/>
            <person name="Oren A."/>
            <person name="Chaudhuri R.R."/>
            <person name="La Ragione R."/>
            <person name="Hildebrand F."/>
            <person name="Pallen M.J."/>
        </authorList>
    </citation>
    <scope>NUCLEOTIDE SEQUENCE</scope>
    <source>
        <strain evidence="2">11159</strain>
    </source>
</reference>
<dbReference type="PANTHER" id="PTHR39201:SF1">
    <property type="entry name" value="FLAVODOXIN-LIKE DOMAIN-CONTAINING PROTEIN"/>
    <property type="match status" value="1"/>
</dbReference>